<dbReference type="EMBL" id="FLQS01000026">
    <property type="protein sequence ID" value="SBS76488.1"/>
    <property type="molecule type" value="Genomic_DNA"/>
</dbReference>
<proteinExistence type="predicted"/>
<organism evidence="1">
    <name type="scientific">uncultured Mycobacterium sp</name>
    <dbReference type="NCBI Taxonomy" id="171292"/>
    <lineage>
        <taxon>Bacteria</taxon>
        <taxon>Bacillati</taxon>
        <taxon>Actinomycetota</taxon>
        <taxon>Actinomycetes</taxon>
        <taxon>Mycobacteriales</taxon>
        <taxon>Mycobacteriaceae</taxon>
        <taxon>Mycobacterium</taxon>
        <taxon>environmental samples</taxon>
    </lineage>
</organism>
<protein>
    <submittedName>
        <fullName evidence="1">Uncharacterized protein</fullName>
    </submittedName>
</protein>
<name>A0A1Y5PKR2_9MYCO</name>
<dbReference type="AlphaFoldDB" id="A0A1Y5PKR2"/>
<gene>
    <name evidence="1" type="ORF">MHPYR_320066</name>
</gene>
<reference evidence="1" key="1">
    <citation type="submission" date="2016-03" db="EMBL/GenBank/DDBJ databases">
        <authorList>
            <person name="Ploux O."/>
        </authorList>
    </citation>
    <scope>NUCLEOTIDE SEQUENCE</scope>
    <source>
        <strain evidence="1">UC10</strain>
    </source>
</reference>
<accession>A0A1Y5PKR2</accession>
<evidence type="ECO:0000313" key="1">
    <source>
        <dbReference type="EMBL" id="SBS76488.1"/>
    </source>
</evidence>
<sequence>MPMRLTHECAVGILPRPDATPPDYSYCSCDLPCRCQSPEVSATSQQSAAAIGVARQQDKRFPELSGPKSPYRYAASWQVAQRAAAPALRVAVRSRLTPPDGTRSRA</sequence>